<name>A0AAV4XEV8_CAEEX</name>
<dbReference type="EMBL" id="BPLR01000282">
    <property type="protein sequence ID" value="GIY93597.1"/>
    <property type="molecule type" value="Genomic_DNA"/>
</dbReference>
<keyword evidence="2" id="KW-1185">Reference proteome</keyword>
<protein>
    <submittedName>
        <fullName evidence="1">Uncharacterized protein</fullName>
    </submittedName>
</protein>
<reference evidence="1 2" key="1">
    <citation type="submission" date="2021-06" db="EMBL/GenBank/DDBJ databases">
        <title>Caerostris extrusa draft genome.</title>
        <authorList>
            <person name="Kono N."/>
            <person name="Arakawa K."/>
        </authorList>
    </citation>
    <scope>NUCLEOTIDE SEQUENCE [LARGE SCALE GENOMIC DNA]</scope>
</reference>
<accession>A0AAV4XEV8</accession>
<sequence length="100" mass="11242">MHRSGSGILHTQLPCRCSTGVQPSSGLERRLWRRLQPFFHSDQASATDTVAMTKRYNVLSFTSFGYRGTEVCWGCNGLQGGFNALGLRKKTMYKYMTADL</sequence>
<dbReference type="AlphaFoldDB" id="A0AAV4XEV8"/>
<comment type="caution">
    <text evidence="1">The sequence shown here is derived from an EMBL/GenBank/DDBJ whole genome shotgun (WGS) entry which is preliminary data.</text>
</comment>
<proteinExistence type="predicted"/>
<dbReference type="Proteomes" id="UP001054945">
    <property type="component" value="Unassembled WGS sequence"/>
</dbReference>
<gene>
    <name evidence="1" type="ORF">CEXT_330351</name>
</gene>
<evidence type="ECO:0000313" key="2">
    <source>
        <dbReference type="Proteomes" id="UP001054945"/>
    </source>
</evidence>
<evidence type="ECO:0000313" key="1">
    <source>
        <dbReference type="EMBL" id="GIY93597.1"/>
    </source>
</evidence>
<organism evidence="1 2">
    <name type="scientific">Caerostris extrusa</name>
    <name type="common">Bark spider</name>
    <name type="synonym">Caerostris bankana</name>
    <dbReference type="NCBI Taxonomy" id="172846"/>
    <lineage>
        <taxon>Eukaryota</taxon>
        <taxon>Metazoa</taxon>
        <taxon>Ecdysozoa</taxon>
        <taxon>Arthropoda</taxon>
        <taxon>Chelicerata</taxon>
        <taxon>Arachnida</taxon>
        <taxon>Araneae</taxon>
        <taxon>Araneomorphae</taxon>
        <taxon>Entelegynae</taxon>
        <taxon>Araneoidea</taxon>
        <taxon>Araneidae</taxon>
        <taxon>Caerostris</taxon>
    </lineage>
</organism>